<gene>
    <name evidence="2" type="ORF">MZO42_15575</name>
</gene>
<evidence type="ECO:0000313" key="2">
    <source>
        <dbReference type="EMBL" id="MDT8760120.1"/>
    </source>
</evidence>
<proteinExistence type="predicted"/>
<dbReference type="InterPro" id="IPR009003">
    <property type="entry name" value="Peptidase_S1_PA"/>
</dbReference>
<dbReference type="SUPFAM" id="SSF50494">
    <property type="entry name" value="Trypsin-like serine proteases"/>
    <property type="match status" value="1"/>
</dbReference>
<organism evidence="2">
    <name type="scientific">Sphingomonas psychrotolerans</name>
    <dbReference type="NCBI Taxonomy" id="1327635"/>
    <lineage>
        <taxon>Bacteria</taxon>
        <taxon>Pseudomonadati</taxon>
        <taxon>Pseudomonadota</taxon>
        <taxon>Alphaproteobacteria</taxon>
        <taxon>Sphingomonadales</taxon>
        <taxon>Sphingomonadaceae</taxon>
        <taxon>Sphingomonas</taxon>
    </lineage>
</organism>
<name>A0ABU3N6H1_9SPHN</name>
<comment type="caution">
    <text evidence="2">The sequence shown here is derived from an EMBL/GenBank/DDBJ whole genome shotgun (WGS) entry which is preliminary data.</text>
</comment>
<feature type="chain" id="PRO_5045846679" evidence="1">
    <location>
        <begin position="24"/>
        <end position="415"/>
    </location>
</feature>
<dbReference type="EMBL" id="JALMLT010000004">
    <property type="protein sequence ID" value="MDT8760120.1"/>
    <property type="molecule type" value="Genomic_DNA"/>
</dbReference>
<feature type="signal peptide" evidence="1">
    <location>
        <begin position="1"/>
        <end position="23"/>
    </location>
</feature>
<protein>
    <submittedName>
        <fullName evidence="2">S1 family peptidase</fullName>
    </submittedName>
</protein>
<dbReference type="Gene3D" id="2.40.10.10">
    <property type="entry name" value="Trypsin-like serine proteases"/>
    <property type="match status" value="2"/>
</dbReference>
<reference evidence="2" key="1">
    <citation type="submission" date="2022-04" db="EMBL/GenBank/DDBJ databases">
        <title>Tomato heritable bacteria conferring resistance against bacterial wilt.</title>
        <authorList>
            <person name="Yin J."/>
        </authorList>
    </citation>
    <scope>NUCLEOTIDE SEQUENCE</scope>
    <source>
        <strain evidence="2">Cra20</strain>
    </source>
</reference>
<evidence type="ECO:0000256" key="1">
    <source>
        <dbReference type="SAM" id="SignalP"/>
    </source>
</evidence>
<accession>A0ABU3N6H1</accession>
<sequence length="415" mass="44644">MSLGVLRPLLVLLAAALTQPAAAQQVQTREAALAQDAAEYARLYGVAQEEALRRLRAQHDSVAATDAIATRYRDRLAGISVQHRPDYRYIVYLTGDAPVTERRIRAGGMEVPVVFRTGAKATRDRVVWAITYHQAAIRAALPSPPSMGLDPRTGELVVIVGNAIAAADGGAAAVDAKLEKIAGVPVQVRVLERTETNLDLRGGGRLEGVSPDNGKRYRCTTGFAVTDGTRDGITTAAHCLDDMTYFDPQRRSTPLSFVGQWGWGYHDVQIHAGAAPERPLIYSDTARSIERPVEMQRSKPSTRAGDFVCHRGESSGYSCAEVELLDFAPAAELCGGACLPTWVTVAGPNCKGGDSGGPVFSGTTAFGVVKGASYRRDGSCAFYFYMSLDYLPAPWSLLLDKAADRMRGAPKTVRR</sequence>
<dbReference type="InterPro" id="IPR043504">
    <property type="entry name" value="Peptidase_S1_PA_chymotrypsin"/>
</dbReference>
<keyword evidence="1" id="KW-0732">Signal</keyword>